<sequence length="159" mass="18709">MRILPYRTVENVIDGVVISFIDITETKRAELSEQDTRIYAQSIVDTVREALLILDKDLRVISANRSFYLLFKVSPEETENRLIYDIGNRQWDIPKLRELLEGIIPKNTEFNDFEIEHEFPHIGRRTMMLNARRFSQAGGKDKILLAIEDITERERDEQK</sequence>
<dbReference type="EMBL" id="JMIY01000001">
    <property type="protein sequence ID" value="KCZ73199.1"/>
    <property type="molecule type" value="Genomic_DNA"/>
</dbReference>
<proteinExistence type="predicted"/>
<dbReference type="Proteomes" id="UP000027153">
    <property type="component" value="Unassembled WGS sequence"/>
</dbReference>
<gene>
    <name evidence="2" type="ORF">ANME2D_00259</name>
</gene>
<dbReference type="AlphaFoldDB" id="A0A062VBW4"/>
<accession>A0A062VBW4</accession>
<dbReference type="Pfam" id="PF08448">
    <property type="entry name" value="PAS_4"/>
    <property type="match status" value="1"/>
</dbReference>
<dbReference type="RefSeq" id="WP_048088445.1">
    <property type="nucleotide sequence ID" value="NZ_JMIY01000001.1"/>
</dbReference>
<keyword evidence="3" id="KW-1185">Reference proteome</keyword>
<dbReference type="NCBIfam" id="TIGR00229">
    <property type="entry name" value="sensory_box"/>
    <property type="match status" value="1"/>
</dbReference>
<feature type="domain" description="PAS fold-4" evidence="1">
    <location>
        <begin position="45"/>
        <end position="155"/>
    </location>
</feature>
<reference evidence="2 3" key="1">
    <citation type="journal article" date="2013" name="Nature">
        <title>Anaerobic oxidation of methane coupled to nitrate reduction in a novel archaeal lineage.</title>
        <authorList>
            <person name="Haroon M.F."/>
            <person name="Hu S."/>
            <person name="Shi Y."/>
            <person name="Imelfort M."/>
            <person name="Keller J."/>
            <person name="Hugenholtz P."/>
            <person name="Yuan Z."/>
            <person name="Tyson G.W."/>
        </authorList>
    </citation>
    <scope>NUCLEOTIDE SEQUENCE [LARGE SCALE GENOMIC DNA]</scope>
    <source>
        <strain evidence="2 3">ANME-2d</strain>
    </source>
</reference>
<protein>
    <submittedName>
        <fullName evidence="2">PAS domain S-box</fullName>
    </submittedName>
</protein>
<dbReference type="InterPro" id="IPR000014">
    <property type="entry name" value="PAS"/>
</dbReference>
<dbReference type="Gene3D" id="3.30.450.20">
    <property type="entry name" value="PAS domain"/>
    <property type="match status" value="1"/>
</dbReference>
<dbReference type="InterPro" id="IPR035965">
    <property type="entry name" value="PAS-like_dom_sf"/>
</dbReference>
<dbReference type="InterPro" id="IPR013656">
    <property type="entry name" value="PAS_4"/>
</dbReference>
<evidence type="ECO:0000259" key="1">
    <source>
        <dbReference type="Pfam" id="PF08448"/>
    </source>
</evidence>
<dbReference type="SUPFAM" id="SSF55785">
    <property type="entry name" value="PYP-like sensor domain (PAS domain)"/>
    <property type="match status" value="1"/>
</dbReference>
<comment type="caution">
    <text evidence="2">The sequence shown here is derived from an EMBL/GenBank/DDBJ whole genome shotgun (WGS) entry which is preliminary data.</text>
</comment>
<evidence type="ECO:0000313" key="3">
    <source>
        <dbReference type="Proteomes" id="UP000027153"/>
    </source>
</evidence>
<organism evidence="2 3">
    <name type="scientific">Candidatus Methanoperedens nitratireducens</name>
    <dbReference type="NCBI Taxonomy" id="1392998"/>
    <lineage>
        <taxon>Archaea</taxon>
        <taxon>Methanobacteriati</taxon>
        <taxon>Methanobacteriota</taxon>
        <taxon>Stenosarchaea group</taxon>
        <taxon>Methanomicrobia</taxon>
        <taxon>Methanosarcinales</taxon>
        <taxon>ANME-2 cluster</taxon>
        <taxon>Candidatus Methanoperedentaceae</taxon>
        <taxon>Candidatus Methanoperedens</taxon>
    </lineage>
</organism>
<name>A0A062VBW4_9EURY</name>
<evidence type="ECO:0000313" key="2">
    <source>
        <dbReference type="EMBL" id="KCZ73199.1"/>
    </source>
</evidence>